<evidence type="ECO:0000313" key="7">
    <source>
        <dbReference type="Proteomes" id="UP000778523"/>
    </source>
</evidence>
<dbReference type="Gene3D" id="3.30.450.20">
    <property type="entry name" value="PAS domain"/>
    <property type="match status" value="1"/>
</dbReference>
<dbReference type="SUPFAM" id="SSF55073">
    <property type="entry name" value="Nucleotide cyclase"/>
    <property type="match status" value="1"/>
</dbReference>
<dbReference type="CDD" id="cd01949">
    <property type="entry name" value="GGDEF"/>
    <property type="match status" value="1"/>
</dbReference>
<evidence type="ECO:0000259" key="5">
    <source>
        <dbReference type="PROSITE" id="PS50887"/>
    </source>
</evidence>
<dbReference type="Gene3D" id="3.40.50.2300">
    <property type="match status" value="1"/>
</dbReference>
<dbReference type="SMART" id="SM00052">
    <property type="entry name" value="EAL"/>
    <property type="match status" value="1"/>
</dbReference>
<protein>
    <submittedName>
        <fullName evidence="6">EAL domain-containing protein</fullName>
    </submittedName>
</protein>
<dbReference type="InterPro" id="IPR000160">
    <property type="entry name" value="GGDEF_dom"/>
</dbReference>
<dbReference type="PROSITE" id="PS50883">
    <property type="entry name" value="EAL"/>
    <property type="match status" value="1"/>
</dbReference>
<dbReference type="Pfam" id="PF00563">
    <property type="entry name" value="EAL"/>
    <property type="match status" value="1"/>
</dbReference>
<dbReference type="Gene3D" id="3.20.20.450">
    <property type="entry name" value="EAL domain"/>
    <property type="match status" value="1"/>
</dbReference>
<keyword evidence="1" id="KW-0597">Phosphoprotein</keyword>
<evidence type="ECO:0000259" key="2">
    <source>
        <dbReference type="PROSITE" id="PS50110"/>
    </source>
</evidence>
<sequence length="843" mass="92756">MDDTLKILLVDSEAGLHEAVSAALQRGGLSFTLQRVATPQALPDLLRVGPVDCLLCCMRPADALPAGGLPAGLRLLEEWLALPELPAVIMLCEAGDEQEGAGGGKGGYALRSLWLGAADYVLSDNLALLPRRVRSAVLHQRALAEARLHDAEYALALQILRGSSDAICVTDAEAQIVLVNDVFTQLTGYSFDAVRGRNPRMLQSGEHDAGFYAEMWRAIEEEGCWQGEVTNRKQDGETYREWLRISSVRNDAGEITHYVGQFGYVAAQRQLVERIHHLSQFDPLTGLPSRGLFLDRLEQALVAAKRSQRCVAVMLINLDRFRSINDALGQALGDQVLIEMAQRFSSQIRQGDTVSRLSGNEFCFLLGELADPELALHLASRLQSLITRPVESAGHSVIVSASIGISVSPRDGLNSDELIKAADAALMRAKHEGGNCFSFHSHGMDEDARRRQLIEACLREALGKGEFELVYQPQNSLDSGSIIGCEALLRWYSPQLGMVSPGEFIPVAEDTGLIIPIGSWVLREACERNKAWQDLGLQPQRVAVNLSARQFRGDSLVEEVRNVLADTGLAAEFLELEITESALIHDLDAAIGTCRKLKALGVKLSLDDFGTGYSSLAYIARFPFDKLKIDQGFVRDITHNPANAAIATAAIAIAHGLNLAVLAEGVETEAQALFLRSRRCHAMQGYLFHRPLAADDYARLLASRERLHLGEVLAQGNQYLLIVDDEPSILSALTRLFRHESFRVLTAASCNEAFEQLARHPARVILSDQRMAGMTGTEFFARVRQLYPDTVRIILSGYTELESVMDAINRGAVYKFLTKPWEDDQLREQIREAFRIAASKEPS</sequence>
<feature type="domain" description="Response regulatory" evidence="2">
    <location>
        <begin position="719"/>
        <end position="834"/>
    </location>
</feature>
<dbReference type="NCBIfam" id="TIGR00229">
    <property type="entry name" value="sensory_box"/>
    <property type="match status" value="1"/>
</dbReference>
<dbReference type="Gene3D" id="3.30.70.270">
    <property type="match status" value="1"/>
</dbReference>
<gene>
    <name evidence="6" type="ORF">HJ583_008995</name>
</gene>
<feature type="domain" description="GGDEF" evidence="5">
    <location>
        <begin position="309"/>
        <end position="442"/>
    </location>
</feature>
<dbReference type="PANTHER" id="PTHR44757:SF2">
    <property type="entry name" value="BIOFILM ARCHITECTURE MAINTENANCE PROTEIN MBAA"/>
    <property type="match status" value="1"/>
</dbReference>
<dbReference type="InterPro" id="IPR011006">
    <property type="entry name" value="CheY-like_superfamily"/>
</dbReference>
<feature type="modified residue" description="4-aspartylphosphate" evidence="1">
    <location>
        <position position="768"/>
    </location>
</feature>
<evidence type="ECO:0000259" key="4">
    <source>
        <dbReference type="PROSITE" id="PS50883"/>
    </source>
</evidence>
<evidence type="ECO:0000256" key="1">
    <source>
        <dbReference type="PROSITE-ProRule" id="PRU00169"/>
    </source>
</evidence>
<feature type="domain" description="PAS" evidence="3">
    <location>
        <begin position="152"/>
        <end position="198"/>
    </location>
</feature>
<reference evidence="6 7" key="1">
    <citation type="submission" date="2020-06" db="EMBL/GenBank/DDBJ databases">
        <title>Draft genome of Uliginosibacterium sp. IMCC34675.</title>
        <authorList>
            <person name="Song J."/>
        </authorList>
    </citation>
    <scope>NUCLEOTIDE SEQUENCE [LARGE SCALE GENOMIC DNA]</scope>
    <source>
        <strain evidence="6 7">IMCC34675</strain>
    </source>
</reference>
<dbReference type="SUPFAM" id="SSF55785">
    <property type="entry name" value="PYP-like sensor domain (PAS domain)"/>
    <property type="match status" value="1"/>
</dbReference>
<dbReference type="InterPro" id="IPR000014">
    <property type="entry name" value="PAS"/>
</dbReference>
<evidence type="ECO:0000313" key="6">
    <source>
        <dbReference type="EMBL" id="NSL55157.1"/>
    </source>
</evidence>
<dbReference type="EMBL" id="JABCSC020000002">
    <property type="protein sequence ID" value="NSL55157.1"/>
    <property type="molecule type" value="Genomic_DNA"/>
</dbReference>
<dbReference type="CDD" id="cd17569">
    <property type="entry name" value="REC_HupR-like"/>
    <property type="match status" value="1"/>
</dbReference>
<dbReference type="PROSITE" id="PS50887">
    <property type="entry name" value="GGDEF"/>
    <property type="match status" value="1"/>
</dbReference>
<dbReference type="InterPro" id="IPR029787">
    <property type="entry name" value="Nucleotide_cyclase"/>
</dbReference>
<dbReference type="InterPro" id="IPR035965">
    <property type="entry name" value="PAS-like_dom_sf"/>
</dbReference>
<comment type="caution">
    <text evidence="6">The sequence shown here is derived from an EMBL/GenBank/DDBJ whole genome shotgun (WGS) entry which is preliminary data.</text>
</comment>
<accession>A0ABX2IFD2</accession>
<dbReference type="InterPro" id="IPR043128">
    <property type="entry name" value="Rev_trsase/Diguanyl_cyclase"/>
</dbReference>
<keyword evidence="7" id="KW-1185">Reference proteome</keyword>
<dbReference type="SMART" id="SM00091">
    <property type="entry name" value="PAS"/>
    <property type="match status" value="1"/>
</dbReference>
<dbReference type="NCBIfam" id="TIGR00254">
    <property type="entry name" value="GGDEF"/>
    <property type="match status" value="1"/>
</dbReference>
<dbReference type="CDD" id="cd01948">
    <property type="entry name" value="EAL"/>
    <property type="match status" value="1"/>
</dbReference>
<dbReference type="InterPro" id="IPR001789">
    <property type="entry name" value="Sig_transdc_resp-reg_receiver"/>
</dbReference>
<dbReference type="PROSITE" id="PS50110">
    <property type="entry name" value="RESPONSE_REGULATORY"/>
    <property type="match status" value="1"/>
</dbReference>
<name>A0ABX2IFD2_9RHOO</name>
<dbReference type="SUPFAM" id="SSF141868">
    <property type="entry name" value="EAL domain-like"/>
    <property type="match status" value="1"/>
</dbReference>
<dbReference type="InterPro" id="IPR001633">
    <property type="entry name" value="EAL_dom"/>
</dbReference>
<evidence type="ECO:0000259" key="3">
    <source>
        <dbReference type="PROSITE" id="PS50112"/>
    </source>
</evidence>
<dbReference type="SUPFAM" id="SSF52172">
    <property type="entry name" value="CheY-like"/>
    <property type="match status" value="1"/>
</dbReference>
<dbReference type="InterPro" id="IPR013767">
    <property type="entry name" value="PAS_fold"/>
</dbReference>
<dbReference type="InterPro" id="IPR052155">
    <property type="entry name" value="Biofilm_reg_signaling"/>
</dbReference>
<dbReference type="SMART" id="SM00267">
    <property type="entry name" value="GGDEF"/>
    <property type="match status" value="1"/>
</dbReference>
<dbReference type="Proteomes" id="UP000778523">
    <property type="component" value="Unassembled WGS sequence"/>
</dbReference>
<dbReference type="Pfam" id="PF00072">
    <property type="entry name" value="Response_reg"/>
    <property type="match status" value="1"/>
</dbReference>
<dbReference type="Pfam" id="PF00989">
    <property type="entry name" value="PAS"/>
    <property type="match status" value="1"/>
</dbReference>
<dbReference type="Pfam" id="PF00990">
    <property type="entry name" value="GGDEF"/>
    <property type="match status" value="1"/>
</dbReference>
<proteinExistence type="predicted"/>
<dbReference type="RefSeq" id="WP_170021615.1">
    <property type="nucleotide sequence ID" value="NZ_JABCSC020000002.1"/>
</dbReference>
<organism evidence="6 7">
    <name type="scientific">Uliginosibacterium aquaticum</name>
    <dbReference type="NCBI Taxonomy" id="2731212"/>
    <lineage>
        <taxon>Bacteria</taxon>
        <taxon>Pseudomonadati</taxon>
        <taxon>Pseudomonadota</taxon>
        <taxon>Betaproteobacteria</taxon>
        <taxon>Rhodocyclales</taxon>
        <taxon>Zoogloeaceae</taxon>
        <taxon>Uliginosibacterium</taxon>
    </lineage>
</organism>
<dbReference type="InterPro" id="IPR035919">
    <property type="entry name" value="EAL_sf"/>
</dbReference>
<feature type="domain" description="EAL" evidence="4">
    <location>
        <begin position="451"/>
        <end position="705"/>
    </location>
</feature>
<dbReference type="CDD" id="cd00130">
    <property type="entry name" value="PAS"/>
    <property type="match status" value="1"/>
</dbReference>
<dbReference type="PANTHER" id="PTHR44757">
    <property type="entry name" value="DIGUANYLATE CYCLASE DGCP"/>
    <property type="match status" value="1"/>
</dbReference>
<dbReference type="PROSITE" id="PS50112">
    <property type="entry name" value="PAS"/>
    <property type="match status" value="1"/>
</dbReference>
<dbReference type="SMART" id="SM00448">
    <property type="entry name" value="REC"/>
    <property type="match status" value="1"/>
</dbReference>